<evidence type="ECO:0000313" key="1">
    <source>
        <dbReference type="EMBL" id="QNN53198.1"/>
    </source>
</evidence>
<keyword evidence="2" id="KW-1185">Reference proteome</keyword>
<accession>A0A7G9RC73</accession>
<dbReference type="InterPro" id="IPR054383">
    <property type="entry name" value="PspAB-like"/>
</dbReference>
<name>A0A7G9RC73_9ACTN</name>
<protein>
    <submittedName>
        <fullName evidence="1">Uncharacterized protein</fullName>
    </submittedName>
</protein>
<proteinExistence type="predicted"/>
<sequence length="188" mass="20715">MKILDALMGRRKPTRNNLDDLFALPTAAITLQTAANFVPTGSGAVCFRQAEGPAFAAAESEIVAVLDNDEDPDLERHVDDYGFTWLVSRQEDPSALVTDLHAVNTALEAQGFGPSLLCSLISFRDPSGRSLALVYLYKQGTFYPFAPKSDGRTRNNLLELQVRDLVKTDLHIEPDLQRWMPVWGAPGL</sequence>
<dbReference type="Pfam" id="PF22742">
    <property type="entry name" value="PspAB"/>
    <property type="match status" value="1"/>
</dbReference>
<dbReference type="RefSeq" id="WP_187579040.1">
    <property type="nucleotide sequence ID" value="NZ_CP060713.1"/>
</dbReference>
<reference evidence="1 2" key="1">
    <citation type="submission" date="2020-08" db="EMBL/GenBank/DDBJ databases">
        <title>Genome sequence of Nocardioides mesophilus KACC 16243T.</title>
        <authorList>
            <person name="Hyun D.-W."/>
            <person name="Bae J.-W."/>
        </authorList>
    </citation>
    <scope>NUCLEOTIDE SEQUENCE [LARGE SCALE GENOMIC DNA]</scope>
    <source>
        <strain evidence="1 2">KACC 16243</strain>
    </source>
</reference>
<dbReference type="KEGG" id="nmes:H9L09_01515"/>
<evidence type="ECO:0000313" key="2">
    <source>
        <dbReference type="Proteomes" id="UP000515947"/>
    </source>
</evidence>
<dbReference type="Proteomes" id="UP000515947">
    <property type="component" value="Chromosome"/>
</dbReference>
<gene>
    <name evidence="1" type="ORF">H9L09_01515</name>
</gene>
<organism evidence="1 2">
    <name type="scientific">Nocardioides mesophilus</name>
    <dbReference type="NCBI Taxonomy" id="433659"/>
    <lineage>
        <taxon>Bacteria</taxon>
        <taxon>Bacillati</taxon>
        <taxon>Actinomycetota</taxon>
        <taxon>Actinomycetes</taxon>
        <taxon>Propionibacteriales</taxon>
        <taxon>Nocardioidaceae</taxon>
        <taxon>Nocardioides</taxon>
    </lineage>
</organism>
<dbReference type="EMBL" id="CP060713">
    <property type="protein sequence ID" value="QNN53198.1"/>
    <property type="molecule type" value="Genomic_DNA"/>
</dbReference>
<dbReference type="AlphaFoldDB" id="A0A7G9RC73"/>